<dbReference type="Pfam" id="PF00857">
    <property type="entry name" value="Isochorismatase"/>
    <property type="match status" value="1"/>
</dbReference>
<evidence type="ECO:0000313" key="3">
    <source>
        <dbReference type="EMBL" id="PZQ77653.1"/>
    </source>
</evidence>
<evidence type="ECO:0000259" key="2">
    <source>
        <dbReference type="Pfam" id="PF00857"/>
    </source>
</evidence>
<dbReference type="AlphaFoldDB" id="A0A2W5SDH6"/>
<organism evidence="3 4">
    <name type="scientific">Variovorax paradoxus</name>
    <dbReference type="NCBI Taxonomy" id="34073"/>
    <lineage>
        <taxon>Bacteria</taxon>
        <taxon>Pseudomonadati</taxon>
        <taxon>Pseudomonadota</taxon>
        <taxon>Betaproteobacteria</taxon>
        <taxon>Burkholderiales</taxon>
        <taxon>Comamonadaceae</taxon>
        <taxon>Variovorax</taxon>
    </lineage>
</organism>
<protein>
    <recommendedName>
        <fullName evidence="2">Isochorismatase-like domain-containing protein</fullName>
    </recommendedName>
</protein>
<name>A0A2W5SDH6_VARPD</name>
<gene>
    <name evidence="3" type="ORF">DI563_02960</name>
</gene>
<dbReference type="Proteomes" id="UP000249135">
    <property type="component" value="Unassembled WGS sequence"/>
</dbReference>
<dbReference type="PANTHER" id="PTHR43540">
    <property type="entry name" value="PEROXYUREIDOACRYLATE/UREIDOACRYLATE AMIDOHYDROLASE-RELATED"/>
    <property type="match status" value="1"/>
</dbReference>
<evidence type="ECO:0000256" key="1">
    <source>
        <dbReference type="ARBA" id="ARBA00022801"/>
    </source>
</evidence>
<dbReference type="PANTHER" id="PTHR43540:SF1">
    <property type="entry name" value="ISOCHORISMATASE HYDROLASE"/>
    <property type="match status" value="1"/>
</dbReference>
<comment type="caution">
    <text evidence="3">The sequence shown here is derived from an EMBL/GenBank/DDBJ whole genome shotgun (WGS) entry which is preliminary data.</text>
</comment>
<dbReference type="SUPFAM" id="SSF52499">
    <property type="entry name" value="Isochorismatase-like hydrolases"/>
    <property type="match status" value="1"/>
</dbReference>
<dbReference type="EMBL" id="QFPP01000013">
    <property type="protein sequence ID" value="PZQ77653.1"/>
    <property type="molecule type" value="Genomic_DNA"/>
</dbReference>
<dbReference type="InterPro" id="IPR036380">
    <property type="entry name" value="Isochorismatase-like_sf"/>
</dbReference>
<sequence length="117" mass="12662">MKFWLEKVPRLRQLIEGTEAVEFVRALQPAEDEHVMRKIVPSALFGSELHAWLVGRGVSSLVIAGCTTSGCVRVSAVDAMSLGLRTVVASDCVGDRAIDAHDASLTDMAAKYTEVMD</sequence>
<evidence type="ECO:0000313" key="4">
    <source>
        <dbReference type="Proteomes" id="UP000249135"/>
    </source>
</evidence>
<reference evidence="3 4" key="1">
    <citation type="submission" date="2017-08" db="EMBL/GenBank/DDBJ databases">
        <title>Infants hospitalized years apart are colonized by the same room-sourced microbial strains.</title>
        <authorList>
            <person name="Brooks B."/>
            <person name="Olm M.R."/>
            <person name="Firek B.A."/>
            <person name="Baker R."/>
            <person name="Thomas B.C."/>
            <person name="Morowitz M.J."/>
            <person name="Banfield J.F."/>
        </authorList>
    </citation>
    <scope>NUCLEOTIDE SEQUENCE [LARGE SCALE GENOMIC DNA]</scope>
    <source>
        <strain evidence="3">S2_005_003_R2_41</strain>
    </source>
</reference>
<keyword evidence="1" id="KW-0378">Hydrolase</keyword>
<dbReference type="InterPro" id="IPR000868">
    <property type="entry name" value="Isochorismatase-like_dom"/>
</dbReference>
<dbReference type="GO" id="GO:0016787">
    <property type="term" value="F:hydrolase activity"/>
    <property type="evidence" value="ECO:0007669"/>
    <property type="project" value="UniProtKB-KW"/>
</dbReference>
<accession>A0A2W5SDH6</accession>
<dbReference type="Gene3D" id="3.40.50.850">
    <property type="entry name" value="Isochorismatase-like"/>
    <property type="match status" value="1"/>
</dbReference>
<proteinExistence type="predicted"/>
<dbReference type="InterPro" id="IPR050272">
    <property type="entry name" value="Isochorismatase-like_hydrls"/>
</dbReference>
<feature type="domain" description="Isochorismatase-like" evidence="2">
    <location>
        <begin position="7"/>
        <end position="117"/>
    </location>
</feature>